<dbReference type="EMBL" id="VMBG01000001">
    <property type="protein sequence ID" value="TSJ77817.1"/>
    <property type="molecule type" value="Genomic_DNA"/>
</dbReference>
<dbReference type="OrthoDB" id="194126at2"/>
<comment type="caution">
    <text evidence="2">The sequence shown here is derived from an EMBL/GenBank/DDBJ whole genome shotgun (WGS) entry which is preliminary data.</text>
</comment>
<feature type="transmembrane region" description="Helical" evidence="1">
    <location>
        <begin position="241"/>
        <end position="260"/>
    </location>
</feature>
<protein>
    <submittedName>
        <fullName evidence="2">DUF4337 domain-containing protein</fullName>
    </submittedName>
</protein>
<dbReference type="AlphaFoldDB" id="A0A556QMG0"/>
<dbReference type="Pfam" id="PF14235">
    <property type="entry name" value="DUF4337"/>
    <property type="match status" value="1"/>
</dbReference>
<evidence type="ECO:0000256" key="1">
    <source>
        <dbReference type="SAM" id="Phobius"/>
    </source>
</evidence>
<evidence type="ECO:0000313" key="2">
    <source>
        <dbReference type="EMBL" id="TSJ77817.1"/>
    </source>
</evidence>
<name>A0A556QMG0_9BACT</name>
<gene>
    <name evidence="2" type="ORF">FPL22_00490</name>
</gene>
<keyword evidence="1" id="KW-0472">Membrane</keyword>
<dbReference type="InterPro" id="IPR025570">
    <property type="entry name" value="DUF4337"/>
</dbReference>
<proteinExistence type="predicted"/>
<keyword evidence="3" id="KW-1185">Reference proteome</keyword>
<feature type="transmembrane region" description="Helical" evidence="1">
    <location>
        <begin position="45"/>
        <end position="65"/>
    </location>
</feature>
<dbReference type="Proteomes" id="UP000315648">
    <property type="component" value="Unassembled WGS sequence"/>
</dbReference>
<keyword evidence="1" id="KW-1133">Transmembrane helix</keyword>
<accession>A0A556QMG0</accession>
<evidence type="ECO:0000313" key="3">
    <source>
        <dbReference type="Proteomes" id="UP000315648"/>
    </source>
</evidence>
<keyword evidence="1" id="KW-0812">Transmembrane</keyword>
<reference evidence="2 3" key="1">
    <citation type="submission" date="2019-07" db="EMBL/GenBank/DDBJ databases">
        <title>Description of 53C-WASEF.</title>
        <authorList>
            <person name="Pitt A."/>
            <person name="Hahn M.W."/>
        </authorList>
    </citation>
    <scope>NUCLEOTIDE SEQUENCE [LARGE SCALE GENOMIC DNA]</scope>
    <source>
        <strain evidence="2 3">53C-WASEF</strain>
    </source>
</reference>
<feature type="transmembrane region" description="Helical" evidence="1">
    <location>
        <begin position="266"/>
        <end position="287"/>
    </location>
</feature>
<organism evidence="2 3">
    <name type="scientific">Rariglobus hedericola</name>
    <dbReference type="NCBI Taxonomy" id="2597822"/>
    <lineage>
        <taxon>Bacteria</taxon>
        <taxon>Pseudomonadati</taxon>
        <taxon>Verrucomicrobiota</taxon>
        <taxon>Opitutia</taxon>
        <taxon>Opitutales</taxon>
        <taxon>Opitutaceae</taxon>
        <taxon>Rariglobus</taxon>
    </lineage>
</organism>
<sequence length="289" mass="31337">MAAVSRSLISKVNFFKPSRYPAASMKTKIPDALKSDLPDNKWGKLLGATPVIMTVVATLLAGLASSEMTKAQYERAYAAQLQSRAGDQWAFFQAKRLRGEMQRNTFDLLSAQLGAVAAQLEDAPTPPPAPAVVPELAVVMKAVRDEVPEAELAPLLFKLTPAMLADAQRAAKEHAAAYDALTGPMLKKIEAGGSVAARLRFNGMRYDQEAQLNAGIARLYELQVRKSNLVAERHHARSQKFFFGMLGAQMGVIISTLAMAAKKRNLLWSLAAGAGLIAIVFAVYVYLYV</sequence>